<keyword evidence="2" id="KW-0812">Transmembrane</keyword>
<dbReference type="AlphaFoldDB" id="A0A914CM03"/>
<dbReference type="Proteomes" id="UP000887540">
    <property type="component" value="Unplaced"/>
</dbReference>
<feature type="region of interest" description="Disordered" evidence="1">
    <location>
        <begin position="28"/>
        <end position="52"/>
    </location>
</feature>
<dbReference type="WBParaSite" id="ACRNAN_scaffold11781.g27466.t1">
    <property type="protein sequence ID" value="ACRNAN_scaffold11781.g27466.t1"/>
    <property type="gene ID" value="ACRNAN_scaffold11781.g27466"/>
</dbReference>
<keyword evidence="3" id="KW-1185">Reference proteome</keyword>
<name>A0A914CM03_9BILA</name>
<evidence type="ECO:0000256" key="2">
    <source>
        <dbReference type="SAM" id="Phobius"/>
    </source>
</evidence>
<evidence type="ECO:0000256" key="1">
    <source>
        <dbReference type="SAM" id="MobiDB-lite"/>
    </source>
</evidence>
<organism evidence="3 4">
    <name type="scientific">Acrobeloides nanus</name>
    <dbReference type="NCBI Taxonomy" id="290746"/>
    <lineage>
        <taxon>Eukaryota</taxon>
        <taxon>Metazoa</taxon>
        <taxon>Ecdysozoa</taxon>
        <taxon>Nematoda</taxon>
        <taxon>Chromadorea</taxon>
        <taxon>Rhabditida</taxon>
        <taxon>Tylenchina</taxon>
        <taxon>Cephalobomorpha</taxon>
        <taxon>Cephaloboidea</taxon>
        <taxon>Cephalobidae</taxon>
        <taxon>Acrobeloides</taxon>
    </lineage>
</organism>
<evidence type="ECO:0000313" key="3">
    <source>
        <dbReference type="Proteomes" id="UP000887540"/>
    </source>
</evidence>
<evidence type="ECO:0000313" key="4">
    <source>
        <dbReference type="WBParaSite" id="ACRNAN_scaffold11781.g27466.t1"/>
    </source>
</evidence>
<keyword evidence="2" id="KW-1133">Transmembrane helix</keyword>
<keyword evidence="2" id="KW-0472">Membrane</keyword>
<feature type="transmembrane region" description="Helical" evidence="2">
    <location>
        <begin position="6"/>
        <end position="26"/>
    </location>
</feature>
<accession>A0A914CM03</accession>
<protein>
    <submittedName>
        <fullName evidence="4">Uncharacterized protein</fullName>
    </submittedName>
</protein>
<proteinExistence type="predicted"/>
<reference evidence="4" key="1">
    <citation type="submission" date="2022-11" db="UniProtKB">
        <authorList>
            <consortium name="WormBaseParasite"/>
        </authorList>
    </citation>
    <scope>IDENTIFICATION</scope>
</reference>
<feature type="compositionally biased region" description="Low complexity" evidence="1">
    <location>
        <begin position="28"/>
        <end position="45"/>
    </location>
</feature>
<sequence>MDTAFISILALFGIIFIASIIMSLCCKSRGSTSSSSNDSNVENDSGQSQNGIKPIECPFCKSLITAPPPYTSQADLTNLSNVNQSNTRS</sequence>